<keyword evidence="3" id="KW-1185">Reference proteome</keyword>
<dbReference type="RefSeq" id="XP_062679034.1">
    <property type="nucleotide sequence ID" value="XM_062824958.1"/>
</dbReference>
<proteinExistence type="predicted"/>
<name>A0AAE0J9R5_9PEZI</name>
<dbReference type="Proteomes" id="UP001278500">
    <property type="component" value="Unassembled WGS sequence"/>
</dbReference>
<evidence type="ECO:0000313" key="3">
    <source>
        <dbReference type="Proteomes" id="UP001278500"/>
    </source>
</evidence>
<feature type="compositionally biased region" description="Basic and acidic residues" evidence="1">
    <location>
        <begin position="80"/>
        <end position="99"/>
    </location>
</feature>
<dbReference type="Gene3D" id="3.30.70.330">
    <property type="match status" value="2"/>
</dbReference>
<evidence type="ECO:0000313" key="2">
    <source>
        <dbReference type="EMBL" id="KAK3340092.1"/>
    </source>
</evidence>
<evidence type="ECO:0000256" key="1">
    <source>
        <dbReference type="SAM" id="MobiDB-lite"/>
    </source>
</evidence>
<dbReference type="AlphaFoldDB" id="A0AAE0J9R5"/>
<dbReference type="SUPFAM" id="SSF54928">
    <property type="entry name" value="RNA-binding domain, RBD"/>
    <property type="match status" value="1"/>
</dbReference>
<dbReference type="CDD" id="cd12261">
    <property type="entry name" value="RRM1_3_MRN1"/>
    <property type="match status" value="1"/>
</dbReference>
<gene>
    <name evidence="2" type="ORF">B0H65DRAFT_431653</name>
</gene>
<dbReference type="GeneID" id="87862112"/>
<feature type="region of interest" description="Disordered" evidence="1">
    <location>
        <begin position="80"/>
        <end position="146"/>
    </location>
</feature>
<comment type="caution">
    <text evidence="2">The sequence shown here is derived from an EMBL/GenBank/DDBJ whole genome shotgun (WGS) entry which is preliminary data.</text>
</comment>
<protein>
    <recommendedName>
        <fullName evidence="4">RRM domain-containing protein</fullName>
    </recommendedName>
</protein>
<dbReference type="InterPro" id="IPR012677">
    <property type="entry name" value="Nucleotide-bd_a/b_plait_sf"/>
</dbReference>
<feature type="compositionally biased region" description="Polar residues" evidence="1">
    <location>
        <begin position="100"/>
        <end position="110"/>
    </location>
</feature>
<dbReference type="EMBL" id="JAUEPP010000006">
    <property type="protein sequence ID" value="KAK3340092.1"/>
    <property type="molecule type" value="Genomic_DNA"/>
</dbReference>
<sequence>MESHVTIDRAYYDVLVRRAQFNSEAFNRSHGQGVTLSQAEYDNLNLIARQYENLKRNLIRGGVVEETIYLLSQDDATIQGEHHPETSQHQPEATHESTTHVDTAPTQPSSPGFGKPKTFTPRPQQDERQNSYSGYSGHNEGYQYGGQGAWADVDEAEPDDEESCCDEVYSPDGPGVPEGVSDVKPQTKKQQFDRQCTRTVQLCNLSESTTHADITNAVRGGMLLDVFLRTHDRSATVSFLHAADARKFFEHVRKNDLYIKNKRVDIKWCDRQFVLPGHIAGKIAQGATRNLVIRRCGSKVTEEGIREDLDHIHNVAVIKVALTGGNCYISLNAVHLAVYAKTCMMSRQKYKAFKIDWDVDECAQPYDRLPAPKQPKEVSLPKPAAPANRFQLLNLDDDGEDEIAAAFQSKKRVGIAV</sequence>
<evidence type="ECO:0008006" key="4">
    <source>
        <dbReference type="Google" id="ProtNLM"/>
    </source>
</evidence>
<dbReference type="InterPro" id="IPR035979">
    <property type="entry name" value="RBD_domain_sf"/>
</dbReference>
<organism evidence="2 3">
    <name type="scientific">Neurospora tetraspora</name>
    <dbReference type="NCBI Taxonomy" id="94610"/>
    <lineage>
        <taxon>Eukaryota</taxon>
        <taxon>Fungi</taxon>
        <taxon>Dikarya</taxon>
        <taxon>Ascomycota</taxon>
        <taxon>Pezizomycotina</taxon>
        <taxon>Sordariomycetes</taxon>
        <taxon>Sordariomycetidae</taxon>
        <taxon>Sordariales</taxon>
        <taxon>Sordariaceae</taxon>
        <taxon>Neurospora</taxon>
    </lineage>
</organism>
<reference evidence="2" key="1">
    <citation type="journal article" date="2023" name="Mol. Phylogenet. Evol.">
        <title>Genome-scale phylogeny and comparative genomics of the fungal order Sordariales.</title>
        <authorList>
            <person name="Hensen N."/>
            <person name="Bonometti L."/>
            <person name="Westerberg I."/>
            <person name="Brannstrom I.O."/>
            <person name="Guillou S."/>
            <person name="Cros-Aarteil S."/>
            <person name="Calhoun S."/>
            <person name="Haridas S."/>
            <person name="Kuo A."/>
            <person name="Mondo S."/>
            <person name="Pangilinan J."/>
            <person name="Riley R."/>
            <person name="LaButti K."/>
            <person name="Andreopoulos B."/>
            <person name="Lipzen A."/>
            <person name="Chen C."/>
            <person name="Yan M."/>
            <person name="Daum C."/>
            <person name="Ng V."/>
            <person name="Clum A."/>
            <person name="Steindorff A."/>
            <person name="Ohm R.A."/>
            <person name="Martin F."/>
            <person name="Silar P."/>
            <person name="Natvig D.O."/>
            <person name="Lalanne C."/>
            <person name="Gautier V."/>
            <person name="Ament-Velasquez S.L."/>
            <person name="Kruys A."/>
            <person name="Hutchinson M.I."/>
            <person name="Powell A.J."/>
            <person name="Barry K."/>
            <person name="Miller A.N."/>
            <person name="Grigoriev I.V."/>
            <person name="Debuchy R."/>
            <person name="Gladieux P."/>
            <person name="Hiltunen Thoren M."/>
            <person name="Johannesson H."/>
        </authorList>
    </citation>
    <scope>NUCLEOTIDE SEQUENCE</scope>
    <source>
        <strain evidence="2">CBS 560.94</strain>
    </source>
</reference>
<reference evidence="2" key="2">
    <citation type="submission" date="2023-06" db="EMBL/GenBank/DDBJ databases">
        <authorList>
            <consortium name="Lawrence Berkeley National Laboratory"/>
            <person name="Haridas S."/>
            <person name="Hensen N."/>
            <person name="Bonometti L."/>
            <person name="Westerberg I."/>
            <person name="Brannstrom I.O."/>
            <person name="Guillou S."/>
            <person name="Cros-Aarteil S."/>
            <person name="Calhoun S."/>
            <person name="Kuo A."/>
            <person name="Mondo S."/>
            <person name="Pangilinan J."/>
            <person name="Riley R."/>
            <person name="Labutti K."/>
            <person name="Andreopoulos B."/>
            <person name="Lipzen A."/>
            <person name="Chen C."/>
            <person name="Yanf M."/>
            <person name="Daum C."/>
            <person name="Ng V."/>
            <person name="Clum A."/>
            <person name="Steindorff A."/>
            <person name="Ohm R."/>
            <person name="Martin F."/>
            <person name="Silar P."/>
            <person name="Natvig D."/>
            <person name="Lalanne C."/>
            <person name="Gautier V."/>
            <person name="Ament-Velasquez S.L."/>
            <person name="Kruys A."/>
            <person name="Hutchinson M.I."/>
            <person name="Powell A.J."/>
            <person name="Barry K."/>
            <person name="Miller A.N."/>
            <person name="Grigoriev I.V."/>
            <person name="Debuchy R."/>
            <person name="Gladieux P."/>
            <person name="Thoren M.H."/>
            <person name="Johannesson H."/>
        </authorList>
    </citation>
    <scope>NUCLEOTIDE SEQUENCE</scope>
    <source>
        <strain evidence="2">CBS 560.94</strain>
    </source>
</reference>
<dbReference type="GO" id="GO:0003676">
    <property type="term" value="F:nucleic acid binding"/>
    <property type="evidence" value="ECO:0007669"/>
    <property type="project" value="InterPro"/>
</dbReference>
<accession>A0AAE0J9R5</accession>